<dbReference type="Pfam" id="PF00348">
    <property type="entry name" value="polyprenyl_synt"/>
    <property type="match status" value="1"/>
</dbReference>
<feature type="compositionally biased region" description="Polar residues" evidence="5">
    <location>
        <begin position="1"/>
        <end position="13"/>
    </location>
</feature>
<evidence type="ECO:0000256" key="2">
    <source>
        <dbReference type="ARBA" id="ARBA00022723"/>
    </source>
</evidence>
<feature type="region of interest" description="Disordered" evidence="5">
    <location>
        <begin position="1"/>
        <end position="75"/>
    </location>
</feature>
<comment type="caution">
    <text evidence="6">The sequence shown here is derived from an EMBL/GenBank/DDBJ whole genome shotgun (WGS) entry which is preliminary data.</text>
</comment>
<feature type="compositionally biased region" description="Basic and acidic residues" evidence="5">
    <location>
        <begin position="344"/>
        <end position="372"/>
    </location>
</feature>
<dbReference type="SUPFAM" id="SSF48576">
    <property type="entry name" value="Terpenoid synthases"/>
    <property type="match status" value="1"/>
</dbReference>
<accession>A0ABR1W0E6</accession>
<name>A0ABR1W0E6_9PEZI</name>
<keyword evidence="3" id="KW-0460">Magnesium</keyword>
<keyword evidence="2" id="KW-0479">Metal-binding</keyword>
<organism evidence="6 7">
    <name type="scientific">Apiospora phragmitis</name>
    <dbReference type="NCBI Taxonomy" id="2905665"/>
    <lineage>
        <taxon>Eukaryota</taxon>
        <taxon>Fungi</taxon>
        <taxon>Dikarya</taxon>
        <taxon>Ascomycota</taxon>
        <taxon>Pezizomycotina</taxon>
        <taxon>Sordariomycetes</taxon>
        <taxon>Xylariomycetidae</taxon>
        <taxon>Amphisphaeriales</taxon>
        <taxon>Apiosporaceae</taxon>
        <taxon>Apiospora</taxon>
    </lineage>
</organism>
<keyword evidence="1 4" id="KW-0808">Transferase</keyword>
<dbReference type="InterPro" id="IPR033749">
    <property type="entry name" value="Polyprenyl_synt_CS"/>
</dbReference>
<evidence type="ECO:0000313" key="6">
    <source>
        <dbReference type="EMBL" id="KAK8076026.1"/>
    </source>
</evidence>
<dbReference type="InterPro" id="IPR000092">
    <property type="entry name" value="Polyprenyl_synt"/>
</dbReference>
<dbReference type="Gene3D" id="1.10.600.10">
    <property type="entry name" value="Farnesyl Diphosphate Synthase"/>
    <property type="match status" value="1"/>
</dbReference>
<dbReference type="PROSITE" id="PS00723">
    <property type="entry name" value="POLYPRENYL_SYNTHASE_1"/>
    <property type="match status" value="1"/>
</dbReference>
<keyword evidence="7" id="KW-1185">Reference proteome</keyword>
<evidence type="ECO:0000256" key="5">
    <source>
        <dbReference type="SAM" id="MobiDB-lite"/>
    </source>
</evidence>
<dbReference type="Proteomes" id="UP001480595">
    <property type="component" value="Unassembled WGS sequence"/>
</dbReference>
<feature type="compositionally biased region" description="Polar residues" evidence="5">
    <location>
        <begin position="50"/>
        <end position="67"/>
    </location>
</feature>
<evidence type="ECO:0000313" key="7">
    <source>
        <dbReference type="Proteomes" id="UP001480595"/>
    </source>
</evidence>
<dbReference type="RefSeq" id="XP_066718985.1">
    <property type="nucleotide sequence ID" value="XM_066854707.1"/>
</dbReference>
<comment type="similarity">
    <text evidence="4">Belongs to the FPP/GGPP synthase family.</text>
</comment>
<dbReference type="EMBL" id="JAQQWL010000004">
    <property type="protein sequence ID" value="KAK8076026.1"/>
    <property type="molecule type" value="Genomic_DNA"/>
</dbReference>
<dbReference type="PANTHER" id="PTHR12001">
    <property type="entry name" value="GERANYLGERANYL PYROPHOSPHATE SYNTHASE"/>
    <property type="match status" value="1"/>
</dbReference>
<dbReference type="InterPro" id="IPR008949">
    <property type="entry name" value="Isoprenoid_synthase_dom_sf"/>
</dbReference>
<dbReference type="GeneID" id="92087770"/>
<dbReference type="PANTHER" id="PTHR12001:SF72">
    <property type="entry name" value="THIJ_PFPI FAMILY PROTEIN (AFU_ORTHOLOGUE AFUA_3G01210)-RELATED"/>
    <property type="match status" value="1"/>
</dbReference>
<evidence type="ECO:0000256" key="3">
    <source>
        <dbReference type="ARBA" id="ARBA00022842"/>
    </source>
</evidence>
<feature type="region of interest" description="Disordered" evidence="5">
    <location>
        <begin position="331"/>
        <end position="372"/>
    </location>
</feature>
<proteinExistence type="inferred from homology"/>
<sequence length="372" mass="40191">MSVSRFLSETTAHIPQAKEHQDLAVGSGESYSINGDSAPKGDHTHHVNGSRHTGASNVINGVHNGTNGIHEGTNGVHEDGNVDRLPTFLTLELPALSPSLGIQVVLSPAEYISSLPSKNVRDLAADDLNVWLDVPAEDLAQIKQVVNTLHNASLMLDDVEDGSSLRRGQPAAHMVFGTAQTINSAGYQVITAISQATKLNDQLCVSIVVAHDIYWSSGISQPSTEEFLKMVDYKTGGFFRILAGLIYVKSSDSSIPASGLIMNLSMLLGRYFQIRDDYMNLSSTDYTKQKGFCEDLDEGKFSLMMIHAMENAQRTDKMVLQGVLDQRHLSGSMSAPAKGARPGIDAEARKPRARGPRVEGDVGAHQPGDRQD</sequence>
<protein>
    <submittedName>
        <fullName evidence="6">Uncharacterized protein</fullName>
    </submittedName>
</protein>
<reference evidence="6 7" key="1">
    <citation type="submission" date="2023-01" db="EMBL/GenBank/DDBJ databases">
        <title>Analysis of 21 Apiospora genomes using comparative genomics revels a genus with tremendous synthesis potential of carbohydrate active enzymes and secondary metabolites.</title>
        <authorList>
            <person name="Sorensen T."/>
        </authorList>
    </citation>
    <scope>NUCLEOTIDE SEQUENCE [LARGE SCALE GENOMIC DNA]</scope>
    <source>
        <strain evidence="6 7">CBS 135458</strain>
    </source>
</reference>
<evidence type="ECO:0000256" key="4">
    <source>
        <dbReference type="RuleBase" id="RU004466"/>
    </source>
</evidence>
<gene>
    <name evidence="6" type="ORF">PG994_003298</name>
</gene>
<dbReference type="PROSITE" id="PS00444">
    <property type="entry name" value="POLYPRENYL_SYNTHASE_2"/>
    <property type="match status" value="1"/>
</dbReference>
<evidence type="ECO:0000256" key="1">
    <source>
        <dbReference type="ARBA" id="ARBA00022679"/>
    </source>
</evidence>